<dbReference type="InterPro" id="IPR029053">
    <property type="entry name" value="Viral_coat"/>
</dbReference>
<dbReference type="GO" id="GO:0005198">
    <property type="term" value="F:structural molecule activity"/>
    <property type="evidence" value="ECO:0007669"/>
    <property type="project" value="InterPro"/>
</dbReference>
<reference evidence="15" key="1">
    <citation type="submission" date="2018-09" db="EMBL/GenBank/DDBJ databases">
        <authorList>
            <person name="Liang W."/>
            <person name="He D."/>
            <person name="Zhou X."/>
        </authorList>
    </citation>
    <scope>NUCLEOTIDE SEQUENCE</scope>
    <source>
        <strain evidence="15">1/2018/BH/China</strain>
    </source>
</reference>
<evidence type="ECO:0000256" key="8">
    <source>
        <dbReference type="ARBA" id="ARBA00022804"/>
    </source>
</evidence>
<comment type="function">
    <text evidence="13">Lies on the inner surface of the capsid shell. After binding to the host receptor, the capsid undergoes conformational changes. Capsid protein VP4 is released, capsid protein VP1 N-terminus is externalized, and together, they shape a pore in the host membrane through which the viral genome is translocated into the host cell cytoplasm. After genome has been released, the channel shrinks.</text>
</comment>
<organism evidence="15">
    <name type="scientific">Senecavirus A</name>
    <name type="common">SVA</name>
    <name type="synonym">Seneca Valley virus</name>
    <dbReference type="NCBI Taxonomy" id="390157"/>
    <lineage>
        <taxon>Viruses</taxon>
        <taxon>Riboviria</taxon>
        <taxon>Orthornavirae</taxon>
        <taxon>Pisuviricota</taxon>
        <taxon>Pisoniviricetes</taxon>
        <taxon>Picornavirales</taxon>
        <taxon>Picornaviridae</taxon>
        <taxon>Caphthovirinae</taxon>
        <taxon>Senecavirus</taxon>
        <taxon>Senecavirus valles</taxon>
    </lineage>
</organism>
<keyword evidence="9" id="KW-0946">Virion</keyword>
<sequence>MQNSHFSFDTASGTFEDVTGTKVKIVEYPRSVNNGVYDSSTHLEILNLQGEIEILKSFNEYQIRAAKQQLGLDIVYELQGNVQTTSKNDFDSRGNNGNMTFNYYANTYQNSVDFSTSSSASGAGPGNSRGGLAGLLTNFSGILNPLGYLKDHNTEEMENSADRVITQTAGNTAINTQSSLGVLCAYVEDPTKSDPPSSSTDQPTTTFTAIDRWYTGRLNSWTKAVKTFSFQAVPLPGAFLSRQGGLNGGAFTATLHRHFLMKCGWQVQVQCNLTQFHQGALLVAMVPETTLDVKPDGKAKSLQELNEEQWVEMSDDYRTGKNMPF</sequence>
<evidence type="ECO:0000256" key="5">
    <source>
        <dbReference type="ARBA" id="ARBA00022581"/>
    </source>
</evidence>
<dbReference type="EMBL" id="MH844687">
    <property type="protein sequence ID" value="QAY30713.1"/>
    <property type="molecule type" value="mRNA"/>
</dbReference>
<keyword evidence="5" id="KW-0945">Host-virus interaction</keyword>
<evidence type="ECO:0000256" key="12">
    <source>
        <dbReference type="ARBA" id="ARBA00023296"/>
    </source>
</evidence>
<dbReference type="GO" id="GO:0039618">
    <property type="term" value="C:T=pseudo3 icosahedral viral capsid"/>
    <property type="evidence" value="ECO:0007669"/>
    <property type="project" value="UniProtKB-KW"/>
</dbReference>
<dbReference type="Pfam" id="PF00073">
    <property type="entry name" value="Rhv"/>
    <property type="match status" value="1"/>
</dbReference>
<evidence type="ECO:0000256" key="2">
    <source>
        <dbReference type="ARBA" id="ARBA00004328"/>
    </source>
</evidence>
<evidence type="ECO:0000256" key="10">
    <source>
        <dbReference type="ARBA" id="ARBA00023200"/>
    </source>
</evidence>
<keyword evidence="6" id="KW-1143">T=pseudo3 icosahedral capsid protein</keyword>
<dbReference type="Gene3D" id="4.10.90.10">
    <property type="entry name" value="Capsid protein VP4 superfamily, Picornavirus"/>
    <property type="match status" value="1"/>
</dbReference>
<dbReference type="GO" id="GO:0046718">
    <property type="term" value="P:symbiont entry into host cell"/>
    <property type="evidence" value="ECO:0007669"/>
    <property type="project" value="UniProtKB-KW"/>
</dbReference>
<protein>
    <recommendedName>
        <fullName evidence="3">Genome polyprotein</fullName>
    </recommendedName>
</protein>
<comment type="subcellular location">
    <subcellularLocation>
        <location evidence="1">Host cytoplasm</location>
    </subcellularLocation>
    <subcellularLocation>
        <location evidence="2">Virion</location>
    </subcellularLocation>
</comment>
<feature type="domain" description="Picornavirus capsid" evidence="14">
    <location>
        <begin position="176"/>
        <end position="291"/>
    </location>
</feature>
<evidence type="ECO:0000259" key="14">
    <source>
        <dbReference type="Pfam" id="PF00073"/>
    </source>
</evidence>
<evidence type="ECO:0000313" key="15">
    <source>
        <dbReference type="EMBL" id="QAY30713.1"/>
    </source>
</evidence>
<dbReference type="GO" id="GO:0030430">
    <property type="term" value="C:host cell cytoplasm"/>
    <property type="evidence" value="ECO:0007669"/>
    <property type="project" value="UniProtKB-SubCell"/>
</dbReference>
<keyword evidence="12" id="KW-1160">Virus entry into host cell</keyword>
<keyword evidence="10" id="KW-1035">Host cytoplasm</keyword>
<dbReference type="GO" id="GO:0019062">
    <property type="term" value="P:virion attachment to host cell"/>
    <property type="evidence" value="ECO:0007669"/>
    <property type="project" value="UniProtKB-KW"/>
</dbReference>
<evidence type="ECO:0000256" key="7">
    <source>
        <dbReference type="ARBA" id="ARBA00022707"/>
    </source>
</evidence>
<keyword evidence="7" id="KW-0519">Myristate</keyword>
<keyword evidence="8" id="KW-1161">Viral attachment to host cell</keyword>
<evidence type="ECO:0000256" key="11">
    <source>
        <dbReference type="ARBA" id="ARBA00023288"/>
    </source>
</evidence>
<dbReference type="SUPFAM" id="SSF88633">
    <property type="entry name" value="Positive stranded ssRNA viruses"/>
    <property type="match status" value="1"/>
</dbReference>
<dbReference type="InterPro" id="IPR037080">
    <property type="entry name" value="Capsid_VP4_sf_Picornavirus"/>
</dbReference>
<keyword evidence="4" id="KW-0167">Capsid protein</keyword>
<evidence type="ECO:0000256" key="1">
    <source>
        <dbReference type="ARBA" id="ARBA00004192"/>
    </source>
</evidence>
<evidence type="ECO:0000256" key="13">
    <source>
        <dbReference type="ARBA" id="ARBA00033716"/>
    </source>
</evidence>
<dbReference type="InterPro" id="IPR001676">
    <property type="entry name" value="Picornavirus_capsid"/>
</dbReference>
<proteinExistence type="evidence at transcript level"/>
<dbReference type="Gene3D" id="2.60.120.20">
    <property type="match status" value="1"/>
</dbReference>
<name>A0A411D749_SVA</name>
<evidence type="ECO:0000256" key="6">
    <source>
        <dbReference type="ARBA" id="ARBA00022706"/>
    </source>
</evidence>
<evidence type="ECO:0000256" key="3">
    <source>
        <dbReference type="ARBA" id="ARBA00020107"/>
    </source>
</evidence>
<evidence type="ECO:0000256" key="4">
    <source>
        <dbReference type="ARBA" id="ARBA00022561"/>
    </source>
</evidence>
<evidence type="ECO:0000256" key="9">
    <source>
        <dbReference type="ARBA" id="ARBA00022844"/>
    </source>
</evidence>
<keyword evidence="11" id="KW-0449">Lipoprotein</keyword>
<accession>A0A411D749</accession>